<reference evidence="1" key="1">
    <citation type="submission" date="2022-07" db="EMBL/GenBank/DDBJ databases">
        <title>Phylogenomic reconstructions and comparative analyses of Kickxellomycotina fungi.</title>
        <authorList>
            <person name="Reynolds N.K."/>
            <person name="Stajich J.E."/>
            <person name="Barry K."/>
            <person name="Grigoriev I.V."/>
            <person name="Crous P."/>
            <person name="Smith M.E."/>
        </authorList>
    </citation>
    <scope>NUCLEOTIDE SEQUENCE</scope>
    <source>
        <strain evidence="1">NRRL 5244</strain>
    </source>
</reference>
<protein>
    <submittedName>
        <fullName evidence="1">Uncharacterized protein</fullName>
    </submittedName>
</protein>
<gene>
    <name evidence="1" type="ORF">FBU59_005062</name>
</gene>
<organism evidence="1 2">
    <name type="scientific">Linderina macrospora</name>
    <dbReference type="NCBI Taxonomy" id="4868"/>
    <lineage>
        <taxon>Eukaryota</taxon>
        <taxon>Fungi</taxon>
        <taxon>Fungi incertae sedis</taxon>
        <taxon>Zoopagomycota</taxon>
        <taxon>Kickxellomycotina</taxon>
        <taxon>Kickxellomycetes</taxon>
        <taxon>Kickxellales</taxon>
        <taxon>Kickxellaceae</taxon>
        <taxon>Linderina</taxon>
    </lineage>
</organism>
<sequence>MNHSLHHLQSTLASTNLNGARQLPLSPDVSHAAAAAAMDASSQQLLMDPSDQYLKPVARSTTPSSMESRRSSVSSNGSKLGNTFVSKLHE</sequence>
<comment type="caution">
    <text evidence="1">The sequence shown here is derived from an EMBL/GenBank/DDBJ whole genome shotgun (WGS) entry which is preliminary data.</text>
</comment>
<keyword evidence="2" id="KW-1185">Reference proteome</keyword>
<proteinExistence type="predicted"/>
<dbReference type="EMBL" id="JANBPW010003891">
    <property type="protein sequence ID" value="KAJ1936414.1"/>
    <property type="molecule type" value="Genomic_DNA"/>
</dbReference>
<evidence type="ECO:0000313" key="1">
    <source>
        <dbReference type="EMBL" id="KAJ1936414.1"/>
    </source>
</evidence>
<accession>A0ACC1J3R3</accession>
<evidence type="ECO:0000313" key="2">
    <source>
        <dbReference type="Proteomes" id="UP001150603"/>
    </source>
</evidence>
<dbReference type="Proteomes" id="UP001150603">
    <property type="component" value="Unassembled WGS sequence"/>
</dbReference>
<name>A0ACC1J3R3_9FUNG</name>